<proteinExistence type="predicted"/>
<reference evidence="1 2" key="1">
    <citation type="submission" date="2013-01" db="EMBL/GenBank/DDBJ databases">
        <authorList>
            <person name="Harkins D.M."/>
            <person name="Durkin A.S."/>
            <person name="Brinkac L.M."/>
            <person name="Haft D.H."/>
            <person name="Selengut J.D."/>
            <person name="Sanka R."/>
            <person name="DePew J."/>
            <person name="Purushe J."/>
            <person name="Peacock S.J."/>
            <person name="Thaipadungpanit J."/>
            <person name="Wuthiekanun V.W."/>
            <person name="Day N.P."/>
            <person name="Vinetz J.M."/>
            <person name="Sutton G.G."/>
            <person name="Nierman W.C."/>
            <person name="Fouts D.E."/>
        </authorList>
    </citation>
    <scope>NUCLEOTIDE SEQUENCE [LARGE SCALE GENOMIC DNA]</scope>
    <source>
        <strain evidence="1 2">FPW1039</strain>
    </source>
</reference>
<dbReference type="EMBL" id="AKWR02000080">
    <property type="protein sequence ID" value="EMJ37625.1"/>
    <property type="molecule type" value="Genomic_DNA"/>
</dbReference>
<protein>
    <submittedName>
        <fullName evidence="1">Uncharacterized protein</fullName>
    </submittedName>
</protein>
<name>A0A0F6IHV0_LEPIR</name>
<sequence>MILNPFLVLLLKARFVIFHNYLELVGTITNQGFNRLDLKLWELLL</sequence>
<accession>A0A0F6IHV0</accession>
<dbReference type="Proteomes" id="UP000012164">
    <property type="component" value="Unassembled WGS sequence"/>
</dbReference>
<organism evidence="1 2">
    <name type="scientific">Leptospira interrogans str. FPW1039</name>
    <dbReference type="NCBI Taxonomy" id="1193040"/>
    <lineage>
        <taxon>Bacteria</taxon>
        <taxon>Pseudomonadati</taxon>
        <taxon>Spirochaetota</taxon>
        <taxon>Spirochaetia</taxon>
        <taxon>Leptospirales</taxon>
        <taxon>Leptospiraceae</taxon>
        <taxon>Leptospira</taxon>
    </lineage>
</organism>
<comment type="caution">
    <text evidence="1">The sequence shown here is derived from an EMBL/GenBank/DDBJ whole genome shotgun (WGS) entry which is preliminary data.</text>
</comment>
<gene>
    <name evidence="1" type="ORF">LEP1GSC079_0447</name>
</gene>
<evidence type="ECO:0000313" key="1">
    <source>
        <dbReference type="EMBL" id="EMJ37625.1"/>
    </source>
</evidence>
<dbReference type="AlphaFoldDB" id="A0A0F6IHV0"/>
<evidence type="ECO:0000313" key="2">
    <source>
        <dbReference type="Proteomes" id="UP000012164"/>
    </source>
</evidence>